<dbReference type="GO" id="GO:0042597">
    <property type="term" value="C:periplasmic space"/>
    <property type="evidence" value="ECO:0007669"/>
    <property type="project" value="UniProtKB-SubCell"/>
</dbReference>
<dbReference type="PANTHER" id="PTHR30222">
    <property type="entry name" value="SPERMIDINE/PUTRESCINE-BINDING PERIPLASMIC PROTEIN"/>
    <property type="match status" value="1"/>
</dbReference>
<organism evidence="6 7">
    <name type="scientific">Gemmobacter lutimaris</name>
    <dbReference type="NCBI Taxonomy" id="2306023"/>
    <lineage>
        <taxon>Bacteria</taxon>
        <taxon>Pseudomonadati</taxon>
        <taxon>Pseudomonadota</taxon>
        <taxon>Alphaproteobacteria</taxon>
        <taxon>Rhodobacterales</taxon>
        <taxon>Paracoccaceae</taxon>
        <taxon>Gemmobacter</taxon>
    </lineage>
</organism>
<dbReference type="PRINTS" id="PR00909">
    <property type="entry name" value="SPERMDNBNDNG"/>
</dbReference>
<keyword evidence="4 5" id="KW-0574">Periplasm</keyword>
<dbReference type="CDD" id="cd13659">
    <property type="entry name" value="PBP2_PotF"/>
    <property type="match status" value="1"/>
</dbReference>
<dbReference type="SUPFAM" id="SSF53850">
    <property type="entry name" value="Periplasmic binding protein-like II"/>
    <property type="match status" value="1"/>
</dbReference>
<accession>A0A398BV77</accession>
<dbReference type="PANTHER" id="PTHR30222:SF12">
    <property type="entry name" value="NORSPERMIDINE SENSOR"/>
    <property type="match status" value="1"/>
</dbReference>
<keyword evidence="2 5" id="KW-0813">Transport</keyword>
<dbReference type="GO" id="GO:0019808">
    <property type="term" value="F:polyamine binding"/>
    <property type="evidence" value="ECO:0007669"/>
    <property type="project" value="InterPro"/>
</dbReference>
<evidence type="ECO:0000256" key="4">
    <source>
        <dbReference type="ARBA" id="ARBA00022764"/>
    </source>
</evidence>
<dbReference type="RefSeq" id="WP_119135507.1">
    <property type="nucleotide sequence ID" value="NZ_QXXQ01000008.1"/>
</dbReference>
<comment type="subcellular location">
    <subcellularLocation>
        <location evidence="1 5">Periplasm</location>
    </subcellularLocation>
</comment>
<comment type="function">
    <text evidence="5">Required for the activity of the bacterial periplasmic transport system of putrescine.</text>
</comment>
<dbReference type="Gene3D" id="3.40.190.10">
    <property type="entry name" value="Periplasmic binding protein-like II"/>
    <property type="match status" value="2"/>
</dbReference>
<evidence type="ECO:0000256" key="1">
    <source>
        <dbReference type="ARBA" id="ARBA00004418"/>
    </source>
</evidence>
<keyword evidence="7" id="KW-1185">Reference proteome</keyword>
<dbReference type="PIRSF" id="PIRSF019574">
    <property type="entry name" value="Periplasmic_polyamine_BP"/>
    <property type="match status" value="1"/>
</dbReference>
<sequence length="367" mass="39668">MRLNRRHALIGLGATLATPYVRPSWAAAGSVNVYNWSDYIGETTIADFEAETGIGVVYDLYASSEEMQAKMLAGSSGYDVVLQAGLTLPQAVQAGVYQKIDHSRLTNWGNLDPEILKIVEGFDPGNSHGVPYMWGSVGITYNLDMVKERLPDADLNSLDTLFKPENAAKLADCGISILDSPTDIGFAVLKWLGINPDTAGPAEMAKMAEAFAAIRPHIATFDNSNYLTAIPNGELCAVNNWSGDYGVAKARAAEAGIEMNLAYFVPRTGAPAWFDLWSMPTDAPNTDNAYKFIDYMLRAEVAAACTNYTGYANANKAATPLVDPAIASDPAVYPDAETLSRLYTPQPQTPEQEEAMTRVWTEIKTGG</sequence>
<dbReference type="EMBL" id="QXXQ01000008">
    <property type="protein sequence ID" value="RID91116.1"/>
    <property type="molecule type" value="Genomic_DNA"/>
</dbReference>
<evidence type="ECO:0000256" key="3">
    <source>
        <dbReference type="ARBA" id="ARBA00022729"/>
    </source>
</evidence>
<name>A0A398BV77_9RHOB</name>
<dbReference type="OrthoDB" id="9769319at2"/>
<evidence type="ECO:0000256" key="2">
    <source>
        <dbReference type="ARBA" id="ARBA00022448"/>
    </source>
</evidence>
<dbReference type="Proteomes" id="UP000266649">
    <property type="component" value="Unassembled WGS sequence"/>
</dbReference>
<protein>
    <recommendedName>
        <fullName evidence="5">Putrescine-binding periplasmic protein</fullName>
    </recommendedName>
</protein>
<proteinExistence type="inferred from homology"/>
<comment type="caution">
    <text evidence="6">The sequence shown here is derived from an EMBL/GenBank/DDBJ whole genome shotgun (WGS) entry which is preliminary data.</text>
</comment>
<keyword evidence="3" id="KW-0732">Signal</keyword>
<evidence type="ECO:0000313" key="6">
    <source>
        <dbReference type="EMBL" id="RID91116.1"/>
    </source>
</evidence>
<evidence type="ECO:0000256" key="5">
    <source>
        <dbReference type="PIRNR" id="PIRNR019574"/>
    </source>
</evidence>
<evidence type="ECO:0000313" key="7">
    <source>
        <dbReference type="Proteomes" id="UP000266649"/>
    </source>
</evidence>
<dbReference type="Pfam" id="PF13416">
    <property type="entry name" value="SBP_bac_8"/>
    <property type="match status" value="1"/>
</dbReference>
<dbReference type="GO" id="GO:0015846">
    <property type="term" value="P:polyamine transport"/>
    <property type="evidence" value="ECO:0007669"/>
    <property type="project" value="InterPro"/>
</dbReference>
<dbReference type="InterPro" id="IPR001188">
    <property type="entry name" value="Sperm_putr-bd"/>
</dbReference>
<gene>
    <name evidence="6" type="ORF">D2N39_14555</name>
</gene>
<dbReference type="InterPro" id="IPR006059">
    <property type="entry name" value="SBP"/>
</dbReference>
<comment type="similarity">
    <text evidence="5">Belongs to the bacterial solute-binding protein PotD/PotF family.</text>
</comment>
<reference evidence="6 7" key="1">
    <citation type="submission" date="2018-09" db="EMBL/GenBank/DDBJ databases">
        <title>Gemmobacter lutimaris sp. nov., a marine bacterium isolated from tidal flat.</title>
        <authorList>
            <person name="Lee D.W."/>
            <person name="Yoo Y."/>
            <person name="Kim J.-J."/>
            <person name="Kim B.S."/>
        </authorList>
    </citation>
    <scope>NUCLEOTIDE SEQUENCE [LARGE SCALE GENOMIC DNA]</scope>
    <source>
        <strain evidence="6 7">YJ-T1-11</strain>
    </source>
</reference>
<dbReference type="AlphaFoldDB" id="A0A398BV77"/>